<evidence type="ECO:0000256" key="5">
    <source>
        <dbReference type="ARBA" id="ARBA00022971"/>
    </source>
</evidence>
<sequence length="559" mass="61787">MNRLRLSGDAFKNMIRAAARDPLWAFLALITMPFRIWKRLLGFMFILFNVTFVIGMGGGHFLEQTGFERGSLVHIIPGLLTLLALAFITFWFITTPLILHFGENDDETHGSARFATDKEIAALISSGSGLLIGRDTKTAKPLRYDGPAHLLTMAPTRTGKGVGTIIPNLLTAERSVICVDPKGENARITGRARQKFGPVHVLDPFGITGRPSAAFNPLAMLDPQNLDVAEDASTLADALVFDEPGMAGEAHWNEEAKALIAGLLLHIVSTEPLRCRHLATLRDYLTLAPEQFAALLKRMQDSDAARGLVARAVNRHLGKSDREAAGVLSAAQRHTHFLDSPRMTAVLSRSDFRFADLKRSNMTVFLVLPPDRLSTYSRWLRLLVSQSLLEMARDPAKPATPVLYLLDEFASLGHLAPVERAMGLMAGYGVQLWPILQDIHQLRATYGHRAGTFLSNAGVLQVFGVNDHDSARLISDLLGQETVVFQTMARALDSDKTGISYNQQHTGRPLLTPDEVRNLPANGQLLFLAGQRPVFAEKLAYFADPEFREMFDPIRRERD</sequence>
<dbReference type="InterPro" id="IPR003688">
    <property type="entry name" value="TraG/VirD4"/>
</dbReference>
<dbReference type="AlphaFoldDB" id="A0A1S7R9C9"/>
<evidence type="ECO:0000256" key="6">
    <source>
        <dbReference type="ARBA" id="ARBA00022989"/>
    </source>
</evidence>
<dbReference type="GO" id="GO:0005886">
    <property type="term" value="C:plasma membrane"/>
    <property type="evidence" value="ECO:0007669"/>
    <property type="project" value="UniProtKB-SubCell"/>
</dbReference>
<comment type="subcellular location">
    <subcellularLocation>
        <location evidence="1">Cell membrane</location>
        <topology evidence="1">Multi-pass membrane protein</topology>
    </subcellularLocation>
</comment>
<evidence type="ECO:0000256" key="7">
    <source>
        <dbReference type="ARBA" id="ARBA00023136"/>
    </source>
</evidence>
<gene>
    <name evidence="9" type="primary">traG</name>
    <name evidence="9" type="ORF">AGR4C_Lc120155</name>
</gene>
<keyword evidence="6 8" id="KW-1133">Transmembrane helix</keyword>
<keyword evidence="3" id="KW-1003">Cell membrane</keyword>
<proteinExistence type="inferred from homology"/>
<evidence type="ECO:0000256" key="2">
    <source>
        <dbReference type="ARBA" id="ARBA00008806"/>
    </source>
</evidence>
<dbReference type="PANTHER" id="PTHR37937:SF1">
    <property type="entry name" value="CONJUGATIVE TRANSFER: DNA TRANSPORT"/>
    <property type="match status" value="1"/>
</dbReference>
<evidence type="ECO:0000256" key="4">
    <source>
        <dbReference type="ARBA" id="ARBA00022692"/>
    </source>
</evidence>
<evidence type="ECO:0000256" key="8">
    <source>
        <dbReference type="SAM" id="Phobius"/>
    </source>
</evidence>
<name>A0A1S7R9C9_AGRTU</name>
<evidence type="ECO:0000313" key="10">
    <source>
        <dbReference type="Proteomes" id="UP000191897"/>
    </source>
</evidence>
<protein>
    <submittedName>
        <fullName evidence="9">Agrobacterium virulence virD4-like protein</fullName>
    </submittedName>
</protein>
<feature type="transmembrane region" description="Helical" evidence="8">
    <location>
        <begin position="74"/>
        <end position="93"/>
    </location>
</feature>
<dbReference type="EMBL" id="FBWC01000022">
    <property type="protein sequence ID" value="CUX49048.1"/>
    <property type="molecule type" value="Genomic_DNA"/>
</dbReference>
<reference evidence="9 10" key="1">
    <citation type="submission" date="2016-01" db="EMBL/GenBank/DDBJ databases">
        <authorList>
            <person name="Oliw E.H."/>
        </authorList>
    </citation>
    <scope>NUCLEOTIDE SEQUENCE [LARGE SCALE GENOMIC DNA]</scope>
    <source>
        <strain evidence="9 10">Kerr 14</strain>
    </source>
</reference>
<dbReference type="CDD" id="cd01127">
    <property type="entry name" value="TrwB_TraG_TraD_VirD4"/>
    <property type="match status" value="1"/>
</dbReference>
<dbReference type="Proteomes" id="UP000191897">
    <property type="component" value="Unassembled WGS sequence"/>
</dbReference>
<dbReference type="InterPro" id="IPR051539">
    <property type="entry name" value="T4SS-coupling_protein"/>
</dbReference>
<keyword evidence="5" id="KW-0184">Conjugation</keyword>
<dbReference type="PANTHER" id="PTHR37937">
    <property type="entry name" value="CONJUGATIVE TRANSFER: DNA TRANSPORT"/>
    <property type="match status" value="1"/>
</dbReference>
<accession>A0A1S7R9C9</accession>
<dbReference type="RefSeq" id="WP_080867325.1">
    <property type="nucleotide sequence ID" value="NZ_LT009731.1"/>
</dbReference>
<keyword evidence="7 8" id="KW-0472">Membrane</keyword>
<evidence type="ECO:0000313" key="9">
    <source>
        <dbReference type="EMBL" id="CUX49048.1"/>
    </source>
</evidence>
<dbReference type="Pfam" id="PF02534">
    <property type="entry name" value="T4SS-DNA_transf"/>
    <property type="match status" value="1"/>
</dbReference>
<evidence type="ECO:0000256" key="3">
    <source>
        <dbReference type="ARBA" id="ARBA00022475"/>
    </source>
</evidence>
<dbReference type="SUPFAM" id="SSF52540">
    <property type="entry name" value="P-loop containing nucleoside triphosphate hydrolases"/>
    <property type="match status" value="1"/>
</dbReference>
<dbReference type="InterPro" id="IPR027417">
    <property type="entry name" value="P-loop_NTPase"/>
</dbReference>
<evidence type="ECO:0000256" key="1">
    <source>
        <dbReference type="ARBA" id="ARBA00004651"/>
    </source>
</evidence>
<dbReference type="Gene3D" id="3.40.50.300">
    <property type="entry name" value="P-loop containing nucleotide triphosphate hydrolases"/>
    <property type="match status" value="1"/>
</dbReference>
<comment type="similarity">
    <text evidence="2">Belongs to the VirD4/TraG family.</text>
</comment>
<keyword evidence="4 8" id="KW-0812">Transmembrane</keyword>
<organism evidence="9 10">
    <name type="scientific">Agrobacterium tumefaciens str. Kerr 14</name>
    <dbReference type="NCBI Taxonomy" id="1183424"/>
    <lineage>
        <taxon>Bacteria</taxon>
        <taxon>Pseudomonadati</taxon>
        <taxon>Pseudomonadota</taxon>
        <taxon>Alphaproteobacteria</taxon>
        <taxon>Hyphomicrobiales</taxon>
        <taxon>Rhizobiaceae</taxon>
        <taxon>Rhizobium/Agrobacterium group</taxon>
        <taxon>Agrobacterium</taxon>
        <taxon>Agrobacterium tumefaciens complex</taxon>
    </lineage>
</organism>
<feature type="transmembrane region" description="Helical" evidence="8">
    <location>
        <begin position="43"/>
        <end position="62"/>
    </location>
</feature>